<evidence type="ECO:0000256" key="5">
    <source>
        <dbReference type="ARBA" id="ARBA00048679"/>
    </source>
</evidence>
<keyword evidence="3" id="KW-0675">Receptor</keyword>
<dbReference type="Gene3D" id="2.90.10.10">
    <property type="entry name" value="Bulb-type lectin domain"/>
    <property type="match status" value="1"/>
</dbReference>
<comment type="subcellular location">
    <subcellularLocation>
        <location evidence="1">Membrane</location>
        <topology evidence="1">Single-pass type I membrane protein</topology>
    </subcellularLocation>
</comment>
<dbReference type="SUPFAM" id="SSF51110">
    <property type="entry name" value="alpha-D-mannose-specific plant lectins"/>
    <property type="match status" value="1"/>
</dbReference>
<reference evidence="6" key="1">
    <citation type="submission" date="2014-09" db="EMBL/GenBank/DDBJ databases">
        <authorList>
            <person name="Magalhaes I.L.F."/>
            <person name="Oliveira U."/>
            <person name="Santos F.R."/>
            <person name="Vidigal T.H.D.A."/>
            <person name="Brescovit A.D."/>
            <person name="Santos A.J."/>
        </authorList>
    </citation>
    <scope>NUCLEOTIDE SEQUENCE</scope>
    <source>
        <tissue evidence="6">Shoot tissue taken approximately 20 cm above the soil surface</tissue>
    </source>
</reference>
<evidence type="ECO:0000256" key="3">
    <source>
        <dbReference type="ARBA" id="ARBA00023170"/>
    </source>
</evidence>
<dbReference type="Pfam" id="PF01453">
    <property type="entry name" value="B_lectin"/>
    <property type="match status" value="1"/>
</dbReference>
<comment type="catalytic activity">
    <reaction evidence="4">
        <text>L-threonyl-[protein] + ATP = O-phospho-L-threonyl-[protein] + ADP + H(+)</text>
        <dbReference type="Rhea" id="RHEA:46608"/>
        <dbReference type="Rhea" id="RHEA-COMP:11060"/>
        <dbReference type="Rhea" id="RHEA-COMP:11605"/>
        <dbReference type="ChEBI" id="CHEBI:15378"/>
        <dbReference type="ChEBI" id="CHEBI:30013"/>
        <dbReference type="ChEBI" id="CHEBI:30616"/>
        <dbReference type="ChEBI" id="CHEBI:61977"/>
        <dbReference type="ChEBI" id="CHEBI:456216"/>
        <dbReference type="EC" id="2.7.11.1"/>
    </reaction>
</comment>
<dbReference type="InterPro" id="IPR001480">
    <property type="entry name" value="Bulb-type_lectin_dom"/>
</dbReference>
<evidence type="ECO:0000256" key="1">
    <source>
        <dbReference type="ARBA" id="ARBA00004479"/>
    </source>
</evidence>
<comment type="catalytic activity">
    <reaction evidence="5">
        <text>L-seryl-[protein] + ATP = O-phospho-L-seryl-[protein] + ADP + H(+)</text>
        <dbReference type="Rhea" id="RHEA:17989"/>
        <dbReference type="Rhea" id="RHEA-COMP:9863"/>
        <dbReference type="Rhea" id="RHEA-COMP:11604"/>
        <dbReference type="ChEBI" id="CHEBI:15378"/>
        <dbReference type="ChEBI" id="CHEBI:29999"/>
        <dbReference type="ChEBI" id="CHEBI:30616"/>
        <dbReference type="ChEBI" id="CHEBI:83421"/>
        <dbReference type="ChEBI" id="CHEBI:456216"/>
        <dbReference type="EC" id="2.7.11.1"/>
    </reaction>
</comment>
<dbReference type="SMART" id="SM00108">
    <property type="entry name" value="B_lectin"/>
    <property type="match status" value="1"/>
</dbReference>
<dbReference type="GO" id="GO:0016020">
    <property type="term" value="C:membrane"/>
    <property type="evidence" value="ECO:0007669"/>
    <property type="project" value="UniProtKB-SubCell"/>
</dbReference>
<dbReference type="GO" id="GO:0051707">
    <property type="term" value="P:response to other organism"/>
    <property type="evidence" value="ECO:0007669"/>
    <property type="project" value="UniProtKB-ARBA"/>
</dbReference>
<evidence type="ECO:0000256" key="4">
    <source>
        <dbReference type="ARBA" id="ARBA00047899"/>
    </source>
</evidence>
<dbReference type="EC" id="2.7.11.1" evidence="2"/>
<dbReference type="InterPro" id="IPR036426">
    <property type="entry name" value="Bulb-type_lectin_dom_sf"/>
</dbReference>
<proteinExistence type="predicted"/>
<organism evidence="6">
    <name type="scientific">Arundo donax</name>
    <name type="common">Giant reed</name>
    <name type="synonym">Donax arundinaceus</name>
    <dbReference type="NCBI Taxonomy" id="35708"/>
    <lineage>
        <taxon>Eukaryota</taxon>
        <taxon>Viridiplantae</taxon>
        <taxon>Streptophyta</taxon>
        <taxon>Embryophyta</taxon>
        <taxon>Tracheophyta</taxon>
        <taxon>Spermatophyta</taxon>
        <taxon>Magnoliopsida</taxon>
        <taxon>Liliopsida</taxon>
        <taxon>Poales</taxon>
        <taxon>Poaceae</taxon>
        <taxon>PACMAD clade</taxon>
        <taxon>Arundinoideae</taxon>
        <taxon>Arundineae</taxon>
        <taxon>Arundo</taxon>
    </lineage>
</organism>
<dbReference type="PANTHER" id="PTHR32444:SF127">
    <property type="entry name" value="NON-SPECIFIC SERINE_THREONINE PROTEIN KINASE"/>
    <property type="match status" value="1"/>
</dbReference>
<protein>
    <recommendedName>
        <fullName evidence="2">non-specific serine/threonine protein kinase</fullName>
        <ecNumber evidence="2">2.7.11.1</ecNumber>
    </recommendedName>
</protein>
<dbReference type="GO" id="GO:0004674">
    <property type="term" value="F:protein serine/threonine kinase activity"/>
    <property type="evidence" value="ECO:0007669"/>
    <property type="project" value="UniProtKB-EC"/>
</dbReference>
<evidence type="ECO:0000256" key="2">
    <source>
        <dbReference type="ARBA" id="ARBA00012513"/>
    </source>
</evidence>
<dbReference type="CDD" id="cd00028">
    <property type="entry name" value="B_lectin"/>
    <property type="match status" value="1"/>
</dbReference>
<dbReference type="PANTHER" id="PTHR32444">
    <property type="entry name" value="BULB-TYPE LECTIN DOMAIN-CONTAINING PROTEIN"/>
    <property type="match status" value="1"/>
</dbReference>
<sequence>MIPQSFFMAHRSLQMPMHYVPIYAILLFLSCSFISMHLCASSNRLVHGKPLSPGSTIVSDDGTFALGFFSPSNSTIKQYYVGIWYNNIWQHTATPITAVWVANRAAPIIDLSSAMLALSNSSNLVLSDGNGRVLWRSNNSIITSSSLAPTISAETILDNTGNFILRSLGSSTILWQSFDHPTDTLLHGMNLRISHKMHPLQHLVSWKSLQDPSPGPFSYSADPNNFLQRFIWNSTRPHCRNPVWTSYFLLGSYVGNLHSTIYMAVHRGTDDEMYMSFGMPVDSLSSVIRMEIKLLRQGKYTKLGQQHVCMDSLVHRACA</sequence>
<name>A0A0A9R8L3_ARUDO</name>
<accession>A0A0A9R8L3</accession>
<dbReference type="AlphaFoldDB" id="A0A0A9R8L3"/>
<evidence type="ECO:0000313" key="6">
    <source>
        <dbReference type="EMBL" id="JAD31961.1"/>
    </source>
</evidence>
<reference evidence="6" key="2">
    <citation type="journal article" date="2015" name="Data Brief">
        <title>Shoot transcriptome of the giant reed, Arundo donax.</title>
        <authorList>
            <person name="Barrero R.A."/>
            <person name="Guerrero F.D."/>
            <person name="Moolhuijzen P."/>
            <person name="Goolsby J.A."/>
            <person name="Tidwell J."/>
            <person name="Bellgard S.E."/>
            <person name="Bellgard M.I."/>
        </authorList>
    </citation>
    <scope>NUCLEOTIDE SEQUENCE</scope>
    <source>
        <tissue evidence="6">Shoot tissue taken approximately 20 cm above the soil surface</tissue>
    </source>
</reference>
<dbReference type="PROSITE" id="PS50927">
    <property type="entry name" value="BULB_LECTIN"/>
    <property type="match status" value="1"/>
</dbReference>
<dbReference type="EMBL" id="GBRH01265934">
    <property type="protein sequence ID" value="JAD31961.1"/>
    <property type="molecule type" value="Transcribed_RNA"/>
</dbReference>